<evidence type="ECO:0000256" key="4">
    <source>
        <dbReference type="ARBA" id="ARBA00023242"/>
    </source>
</evidence>
<dbReference type="Pfam" id="PF04939">
    <property type="entry name" value="RRS1"/>
    <property type="match status" value="1"/>
</dbReference>
<comment type="subcellular location">
    <subcellularLocation>
        <location evidence="1 5">Nucleus</location>
    </subcellularLocation>
</comment>
<comment type="caution">
    <text evidence="7">The sequence shown here is derived from an EMBL/GenBank/DDBJ whole genome shotgun (WGS) entry which is preliminary data.</text>
</comment>
<evidence type="ECO:0000256" key="1">
    <source>
        <dbReference type="ARBA" id="ARBA00004123"/>
    </source>
</evidence>
<dbReference type="EMBL" id="NBIV01000023">
    <property type="protein sequence ID" value="PXF47506.1"/>
    <property type="molecule type" value="Genomic_DNA"/>
</dbReference>
<comment type="function">
    <text evidence="5">Involved in ribosomal large subunit assembly.</text>
</comment>
<gene>
    <name evidence="7" type="ORF">BWQ96_02650</name>
</gene>
<evidence type="ECO:0000256" key="3">
    <source>
        <dbReference type="ARBA" id="ARBA00022517"/>
    </source>
</evidence>
<comment type="similarity">
    <text evidence="2 5">Belongs to the RRS1 family.</text>
</comment>
<dbReference type="InterPro" id="IPR007023">
    <property type="entry name" value="Ribosom_reg"/>
</dbReference>
<evidence type="ECO:0000256" key="6">
    <source>
        <dbReference type="SAM" id="MobiDB-lite"/>
    </source>
</evidence>
<evidence type="ECO:0000313" key="8">
    <source>
        <dbReference type="Proteomes" id="UP000247409"/>
    </source>
</evidence>
<keyword evidence="4 5" id="KW-0539">Nucleus</keyword>
<proteinExistence type="inferred from homology"/>
<dbReference type="AlphaFoldDB" id="A0A2V3IZB5"/>
<dbReference type="STRING" id="448386.A0A2V3IZB5"/>
<dbReference type="GO" id="GO:0042254">
    <property type="term" value="P:ribosome biogenesis"/>
    <property type="evidence" value="ECO:0007669"/>
    <property type="project" value="UniProtKB-KW"/>
</dbReference>
<evidence type="ECO:0000256" key="5">
    <source>
        <dbReference type="RuleBase" id="RU364132"/>
    </source>
</evidence>
<reference evidence="7 8" key="1">
    <citation type="journal article" date="2018" name="Mol. Biol. Evol.">
        <title>Analysis of the draft genome of the red seaweed Gracilariopsis chorda provides insights into genome size evolution in Rhodophyta.</title>
        <authorList>
            <person name="Lee J."/>
            <person name="Yang E.C."/>
            <person name="Graf L."/>
            <person name="Yang J.H."/>
            <person name="Qiu H."/>
            <person name="Zel Zion U."/>
            <person name="Chan C.X."/>
            <person name="Stephens T.G."/>
            <person name="Weber A.P.M."/>
            <person name="Boo G.H."/>
            <person name="Boo S.M."/>
            <person name="Kim K.M."/>
            <person name="Shin Y."/>
            <person name="Jung M."/>
            <person name="Lee S.J."/>
            <person name="Yim H.S."/>
            <person name="Lee J.H."/>
            <person name="Bhattacharya D."/>
            <person name="Yoon H.S."/>
        </authorList>
    </citation>
    <scope>NUCLEOTIDE SEQUENCE [LARGE SCALE GENOMIC DNA]</scope>
    <source>
        <strain evidence="7 8">SKKU-2015</strain>
        <tissue evidence="7">Whole body</tissue>
    </source>
</reference>
<name>A0A2V3IZB5_9FLOR</name>
<evidence type="ECO:0000256" key="2">
    <source>
        <dbReference type="ARBA" id="ARBA00010077"/>
    </source>
</evidence>
<feature type="compositionally biased region" description="Basic and acidic residues" evidence="6">
    <location>
        <begin position="139"/>
        <end position="155"/>
    </location>
</feature>
<accession>A0A2V3IZB5</accession>
<sequence length="260" mass="29228">MSGFEAPTGIELDLGNLTAFDKRIYEGDEMESTTQAVQALVTAIFSLPAENTEDGKIVPLPRPSFALPREKPIPRERELTKWEKFAKEKGIQKRKRDRLVLDEATGEYVARYGRRSKNSVAQDVIIPHKEGMGDDYDPFAEKRKEKKQRIQENKKKQAANIRAGQKSRGGNINPIQALDVAKRGPSGKKFLPKRGLKDALAVVQRSTASAGKFDKKVQNEPKQVSRGVKRKFETVVPRAGLGKEKERSQKIAERVLLQNH</sequence>
<dbReference type="Proteomes" id="UP000247409">
    <property type="component" value="Unassembled WGS sequence"/>
</dbReference>
<organism evidence="7 8">
    <name type="scientific">Gracilariopsis chorda</name>
    <dbReference type="NCBI Taxonomy" id="448386"/>
    <lineage>
        <taxon>Eukaryota</taxon>
        <taxon>Rhodophyta</taxon>
        <taxon>Florideophyceae</taxon>
        <taxon>Rhodymeniophycidae</taxon>
        <taxon>Gracilariales</taxon>
        <taxon>Gracilariaceae</taxon>
        <taxon>Gracilariopsis</taxon>
    </lineage>
</organism>
<keyword evidence="8" id="KW-1185">Reference proteome</keyword>
<protein>
    <recommendedName>
        <fullName evidence="5">Ribosome biogenesis regulatory protein</fullName>
    </recommendedName>
</protein>
<feature type="region of interest" description="Disordered" evidence="6">
    <location>
        <begin position="131"/>
        <end position="174"/>
    </location>
</feature>
<dbReference type="OrthoDB" id="28455at2759"/>
<dbReference type="GO" id="GO:0005634">
    <property type="term" value="C:nucleus"/>
    <property type="evidence" value="ECO:0007669"/>
    <property type="project" value="UniProtKB-SubCell"/>
</dbReference>
<evidence type="ECO:0000313" key="7">
    <source>
        <dbReference type="EMBL" id="PXF47506.1"/>
    </source>
</evidence>
<keyword evidence="3 5" id="KW-0690">Ribosome biogenesis</keyword>